<dbReference type="EMBL" id="PGOL01006572">
    <property type="protein sequence ID" value="PKI33461.1"/>
    <property type="molecule type" value="Genomic_DNA"/>
</dbReference>
<name>A0A2I0HP41_PUNGR</name>
<keyword evidence="2" id="KW-1185">Reference proteome</keyword>
<protein>
    <submittedName>
        <fullName evidence="1">Uncharacterized protein</fullName>
    </submittedName>
</protein>
<dbReference type="AlphaFoldDB" id="A0A2I0HP41"/>
<reference evidence="1 2" key="1">
    <citation type="submission" date="2017-11" db="EMBL/GenBank/DDBJ databases">
        <title>De-novo sequencing of pomegranate (Punica granatum L.) genome.</title>
        <authorList>
            <person name="Akparov Z."/>
            <person name="Amiraslanov A."/>
            <person name="Hajiyeva S."/>
            <person name="Abbasov M."/>
            <person name="Kaur K."/>
            <person name="Hamwieh A."/>
            <person name="Solovyev V."/>
            <person name="Salamov A."/>
            <person name="Braich B."/>
            <person name="Kosarev P."/>
            <person name="Mahmoud A."/>
            <person name="Hajiyev E."/>
            <person name="Babayeva S."/>
            <person name="Izzatullayeva V."/>
            <person name="Mammadov A."/>
            <person name="Mammadov A."/>
            <person name="Sharifova S."/>
            <person name="Ojaghi J."/>
            <person name="Eynullazada K."/>
            <person name="Bayramov B."/>
            <person name="Abdulazimova A."/>
            <person name="Shahmuradov I."/>
        </authorList>
    </citation>
    <scope>NUCLEOTIDE SEQUENCE [LARGE SCALE GENOMIC DNA]</scope>
    <source>
        <strain evidence="2">cv. AG2017</strain>
        <tissue evidence="1">Leaf</tissue>
    </source>
</reference>
<organism evidence="1 2">
    <name type="scientific">Punica granatum</name>
    <name type="common">Pomegranate</name>
    <dbReference type="NCBI Taxonomy" id="22663"/>
    <lineage>
        <taxon>Eukaryota</taxon>
        <taxon>Viridiplantae</taxon>
        <taxon>Streptophyta</taxon>
        <taxon>Embryophyta</taxon>
        <taxon>Tracheophyta</taxon>
        <taxon>Spermatophyta</taxon>
        <taxon>Magnoliopsida</taxon>
        <taxon>eudicotyledons</taxon>
        <taxon>Gunneridae</taxon>
        <taxon>Pentapetalae</taxon>
        <taxon>rosids</taxon>
        <taxon>malvids</taxon>
        <taxon>Myrtales</taxon>
        <taxon>Lythraceae</taxon>
        <taxon>Punica</taxon>
    </lineage>
</organism>
<evidence type="ECO:0000313" key="1">
    <source>
        <dbReference type="EMBL" id="PKI33461.1"/>
    </source>
</evidence>
<gene>
    <name evidence="1" type="ORF">CRG98_046148</name>
</gene>
<sequence>MIKNLLKCPLTGFSVLCSLNVSSSTIICSLHTWSFLLPSPSPPLALPLQLLPPSSSLPGEHDVLLPSCSWSPTSSFFPVLMLDTVLFGDDAS</sequence>
<comment type="caution">
    <text evidence="1">The sequence shown here is derived from an EMBL/GenBank/DDBJ whole genome shotgun (WGS) entry which is preliminary data.</text>
</comment>
<dbReference type="Proteomes" id="UP000233551">
    <property type="component" value="Unassembled WGS sequence"/>
</dbReference>
<accession>A0A2I0HP41</accession>
<evidence type="ECO:0000313" key="2">
    <source>
        <dbReference type="Proteomes" id="UP000233551"/>
    </source>
</evidence>
<proteinExistence type="predicted"/>